<reference evidence="1 2" key="1">
    <citation type="journal article" date="2019" name="PLoS ONE">
        <title>Comparative genome analysis indicates high evolutionary potential of pathogenicity genes in Colletotrichum tanaceti.</title>
        <authorList>
            <person name="Lelwala R.V."/>
            <person name="Korhonen P.K."/>
            <person name="Young N.D."/>
            <person name="Scott J.B."/>
            <person name="Ades P.A."/>
            <person name="Gasser R.B."/>
            <person name="Taylor P.W.J."/>
        </authorList>
    </citation>
    <scope>NUCLEOTIDE SEQUENCE [LARGE SCALE GENOMIC DNA]</scope>
    <source>
        <strain evidence="1">BRIP57314</strain>
    </source>
</reference>
<dbReference type="EMBL" id="PJEX01000728">
    <property type="protein sequence ID" value="TKW48781.1"/>
    <property type="molecule type" value="Genomic_DNA"/>
</dbReference>
<evidence type="ECO:0000313" key="1">
    <source>
        <dbReference type="EMBL" id="TKW48781.1"/>
    </source>
</evidence>
<organism evidence="1 2">
    <name type="scientific">Colletotrichum tanaceti</name>
    <dbReference type="NCBI Taxonomy" id="1306861"/>
    <lineage>
        <taxon>Eukaryota</taxon>
        <taxon>Fungi</taxon>
        <taxon>Dikarya</taxon>
        <taxon>Ascomycota</taxon>
        <taxon>Pezizomycotina</taxon>
        <taxon>Sordariomycetes</taxon>
        <taxon>Hypocreomycetidae</taxon>
        <taxon>Glomerellales</taxon>
        <taxon>Glomerellaceae</taxon>
        <taxon>Colletotrichum</taxon>
        <taxon>Colletotrichum destructivum species complex</taxon>
    </lineage>
</organism>
<sequence length="170" mass="18441">MASHLPPYEKPPKPSGLTIKTPNIDGFAAEGTRFANCSVQASVCAQSRWQHLATRTLSGHQSLENLAEPREPNLFRSLREKGGYHVACLAPAVTELSLDEYRFSETPKFVPRFASGGCGCGGGGRAKPENKEDIWRRLFYMGLRNPSEAMDYDDAVGQGRAEVAGAAAGR</sequence>
<name>A0A4U6X090_9PEZI</name>
<dbReference type="SUPFAM" id="SSF53649">
    <property type="entry name" value="Alkaline phosphatase-like"/>
    <property type="match status" value="1"/>
</dbReference>
<dbReference type="Proteomes" id="UP000310108">
    <property type="component" value="Unassembled WGS sequence"/>
</dbReference>
<dbReference type="STRING" id="1306861.A0A4U6X090"/>
<proteinExistence type="predicted"/>
<dbReference type="Gene3D" id="3.40.720.10">
    <property type="entry name" value="Alkaline Phosphatase, subunit A"/>
    <property type="match status" value="1"/>
</dbReference>
<accession>A0A4U6X090</accession>
<dbReference type="AlphaFoldDB" id="A0A4U6X090"/>
<dbReference type="OrthoDB" id="103349at2759"/>
<keyword evidence="2" id="KW-1185">Reference proteome</keyword>
<comment type="caution">
    <text evidence="1">The sequence shown here is derived from an EMBL/GenBank/DDBJ whole genome shotgun (WGS) entry which is preliminary data.</text>
</comment>
<protein>
    <submittedName>
        <fullName evidence="1">Uncharacterized protein</fullName>
    </submittedName>
</protein>
<gene>
    <name evidence="1" type="ORF">CTA1_6826</name>
</gene>
<evidence type="ECO:0000313" key="2">
    <source>
        <dbReference type="Proteomes" id="UP000310108"/>
    </source>
</evidence>
<dbReference type="InterPro" id="IPR017850">
    <property type="entry name" value="Alkaline_phosphatase_core_sf"/>
</dbReference>